<protein>
    <submittedName>
        <fullName evidence="2">Uncharacterized protein</fullName>
    </submittedName>
</protein>
<gene>
    <name evidence="2" type="ORF">JD844_026973</name>
</gene>
<organism evidence="2 3">
    <name type="scientific">Phrynosoma platyrhinos</name>
    <name type="common">Desert horned lizard</name>
    <dbReference type="NCBI Taxonomy" id="52577"/>
    <lineage>
        <taxon>Eukaryota</taxon>
        <taxon>Metazoa</taxon>
        <taxon>Chordata</taxon>
        <taxon>Craniata</taxon>
        <taxon>Vertebrata</taxon>
        <taxon>Euteleostomi</taxon>
        <taxon>Lepidosauria</taxon>
        <taxon>Squamata</taxon>
        <taxon>Bifurcata</taxon>
        <taxon>Unidentata</taxon>
        <taxon>Episquamata</taxon>
        <taxon>Toxicofera</taxon>
        <taxon>Iguania</taxon>
        <taxon>Phrynosomatidae</taxon>
        <taxon>Phrynosomatinae</taxon>
        <taxon>Phrynosoma</taxon>
    </lineage>
</organism>
<sequence>MTGEANLRRSRQENRKGDTSVGLFSSSSFSSWRWEDAGKPPEQRGKEERRLSLSPAEMSRGEGQVEALEPPQDISVLYYMKKSVKICASFTSRIKHIQDEEVDFTDRLYQDKLPMVARSTASRAIKSNIKLTEIMVEPNENKNKQKVNAIINMHMQRRLLEREQDPARFGIKPTLGERAIRRPSVVAPCLSMTNIHKEKPVLAPSASTEIRGKVGVHFKAIQVKQAERHPFEAHINADSTSTHFKGL</sequence>
<keyword evidence="3" id="KW-1185">Reference proteome</keyword>
<feature type="compositionally biased region" description="Basic and acidic residues" evidence="1">
    <location>
        <begin position="33"/>
        <end position="51"/>
    </location>
</feature>
<feature type="compositionally biased region" description="Basic and acidic residues" evidence="1">
    <location>
        <begin position="1"/>
        <end position="18"/>
    </location>
</feature>
<feature type="region of interest" description="Disordered" evidence="1">
    <location>
        <begin position="1"/>
        <end position="66"/>
    </location>
</feature>
<dbReference type="EMBL" id="JAIPUX010005290">
    <property type="protein sequence ID" value="KAH0616111.1"/>
    <property type="molecule type" value="Genomic_DNA"/>
</dbReference>
<name>A0ABQ7SFI1_PHRPL</name>
<reference evidence="2 3" key="1">
    <citation type="journal article" date="2022" name="Gigascience">
        <title>A chromosome-level genome assembly and annotation of the desert horned lizard, Phrynosoma platyrhinos, provides insight into chromosomal rearrangements among reptiles.</title>
        <authorList>
            <person name="Koochekian N."/>
            <person name="Ascanio A."/>
            <person name="Farleigh K."/>
            <person name="Card D.C."/>
            <person name="Schield D.R."/>
            <person name="Castoe T.A."/>
            <person name="Jezkova T."/>
        </authorList>
    </citation>
    <scope>NUCLEOTIDE SEQUENCE [LARGE SCALE GENOMIC DNA]</scope>
    <source>
        <strain evidence="2">NK-2021</strain>
    </source>
</reference>
<evidence type="ECO:0000313" key="3">
    <source>
        <dbReference type="Proteomes" id="UP000826234"/>
    </source>
</evidence>
<proteinExistence type="predicted"/>
<accession>A0ABQ7SFI1</accession>
<evidence type="ECO:0000313" key="2">
    <source>
        <dbReference type="EMBL" id="KAH0616111.1"/>
    </source>
</evidence>
<comment type="caution">
    <text evidence="2">The sequence shown here is derived from an EMBL/GenBank/DDBJ whole genome shotgun (WGS) entry which is preliminary data.</text>
</comment>
<dbReference type="Proteomes" id="UP000826234">
    <property type="component" value="Unassembled WGS sequence"/>
</dbReference>
<evidence type="ECO:0000256" key="1">
    <source>
        <dbReference type="SAM" id="MobiDB-lite"/>
    </source>
</evidence>